<name>A0AAU9JB32_9CILI</name>
<dbReference type="AlphaFoldDB" id="A0AAU9JB32"/>
<proteinExistence type="inferred from homology"/>
<evidence type="ECO:0000256" key="5">
    <source>
        <dbReference type="SAM" id="Coils"/>
    </source>
</evidence>
<accession>A0AAU9JB32</accession>
<dbReference type="EMBL" id="CAJZBQ010000033">
    <property type="protein sequence ID" value="CAG9322968.1"/>
    <property type="molecule type" value="Genomic_DNA"/>
</dbReference>
<evidence type="ECO:0000256" key="4">
    <source>
        <dbReference type="PROSITE-ProRule" id="PRU01052"/>
    </source>
</evidence>
<keyword evidence="2" id="KW-0378">Hydrolase</keyword>
<dbReference type="Proteomes" id="UP001162131">
    <property type="component" value="Unassembled WGS sequence"/>
</dbReference>
<feature type="domain" description="GB1/RHD3-type G" evidence="6">
    <location>
        <begin position="32"/>
        <end position="268"/>
    </location>
</feature>
<keyword evidence="3" id="KW-0342">GTP-binding</keyword>
<dbReference type="PROSITE" id="PS51715">
    <property type="entry name" value="G_GB1_RHD3"/>
    <property type="match status" value="1"/>
</dbReference>
<organism evidence="7 8">
    <name type="scientific">Blepharisma stoltei</name>
    <dbReference type="NCBI Taxonomy" id="1481888"/>
    <lineage>
        <taxon>Eukaryota</taxon>
        <taxon>Sar</taxon>
        <taxon>Alveolata</taxon>
        <taxon>Ciliophora</taxon>
        <taxon>Postciliodesmatophora</taxon>
        <taxon>Heterotrichea</taxon>
        <taxon>Heterotrichida</taxon>
        <taxon>Blepharismidae</taxon>
        <taxon>Blepharisma</taxon>
    </lineage>
</organism>
<feature type="coiled-coil region" evidence="5">
    <location>
        <begin position="472"/>
        <end position="606"/>
    </location>
</feature>
<gene>
    <name evidence="7" type="ORF">BSTOLATCC_MIC32873</name>
</gene>
<sequence>MDSDKPLILVDIDDSGKCSLNAEALDLIRNIQEQVCVISVAGLYRTGKSYLLNRLMGTQHGFEIGPSVNPCTKGIWIWGKCPFVSSNKRLILIDTEGLRSYQREETIDMTIFSLSLLLSSTFIYNSMGAIDEQAIEDLSLVCKLTQYIHVKSQSGQTTAESYAQYFPKFIWALRDFSLQLVDNEGNSITSNEYLENCLELLPGQTDEIKQKNEIRKILTSFFKERECFTFIRPVNNEKKLRNIQEVPYEELREEFKTQMSEFIARVQETTRVKMIDGVAVNGKLLASMLEIYVDAINQNAVPTISTAWERTLDNQIKEGYKRAYENYKNCIKSKLKSQIPMEEVKLKEIEGEIRKSSFGIIDAVPIIVSLKEEVNKQKKKLEEKFNSMLETLLDENFSESKIQATAHLKTLFDELEEKMANSEKFNWLPEEFSNIYENAIQDIPGSGAIHAIAEAYSKEGSRIVQKLISQLNRIHRSEIKEARNELDEERKRTKILSDNYENQKKDLMERLDLERKHSREQKKVLENALEDARIAISGNSQEFGQIQSKLREENMDLRNEINALKNKIVDKRHGVKEANAAEIQTLREILNEFEQMKQQKIQLEQQLDYEMKITQTEKSAQKQLLEAKRMSDQALMKLKKSYELELQSLKDDKIALEMKLKDLARELTQRDMQIKLIKEKMRGRENDQKLRLEHSDLLISVSDLILKFLQRLETGKGGDLREEIDLLQERASRLSAPRY</sequence>
<dbReference type="InterPro" id="IPR027417">
    <property type="entry name" value="P-loop_NTPase"/>
</dbReference>
<dbReference type="PANTHER" id="PTHR10751">
    <property type="entry name" value="GUANYLATE BINDING PROTEIN"/>
    <property type="match status" value="1"/>
</dbReference>
<dbReference type="GO" id="GO:0003924">
    <property type="term" value="F:GTPase activity"/>
    <property type="evidence" value="ECO:0007669"/>
    <property type="project" value="InterPro"/>
</dbReference>
<dbReference type="CDD" id="cd01851">
    <property type="entry name" value="GBP"/>
    <property type="match status" value="1"/>
</dbReference>
<comment type="caution">
    <text evidence="7">The sequence shown here is derived from an EMBL/GenBank/DDBJ whole genome shotgun (WGS) entry which is preliminary data.</text>
</comment>
<feature type="coiled-coil region" evidence="5">
    <location>
        <begin position="639"/>
        <end position="666"/>
    </location>
</feature>
<reference evidence="7" key="1">
    <citation type="submission" date="2021-09" db="EMBL/GenBank/DDBJ databases">
        <authorList>
            <consortium name="AG Swart"/>
            <person name="Singh M."/>
            <person name="Singh A."/>
            <person name="Seah K."/>
            <person name="Emmerich C."/>
        </authorList>
    </citation>
    <scope>NUCLEOTIDE SEQUENCE</scope>
    <source>
        <strain evidence="7">ATCC30299</strain>
    </source>
</reference>
<dbReference type="Pfam" id="PF02841">
    <property type="entry name" value="GBP_C"/>
    <property type="match status" value="1"/>
</dbReference>
<comment type="similarity">
    <text evidence="4">Belongs to the TRAFAC class dynamin-like GTPase superfamily. GB1/RHD3 GTPase family.</text>
</comment>
<dbReference type="Gene3D" id="3.40.50.300">
    <property type="entry name" value="P-loop containing nucleotide triphosphate hydrolases"/>
    <property type="match status" value="1"/>
</dbReference>
<evidence type="ECO:0000313" key="7">
    <source>
        <dbReference type="EMBL" id="CAG9322968.1"/>
    </source>
</evidence>
<dbReference type="GO" id="GO:0005525">
    <property type="term" value="F:GTP binding"/>
    <property type="evidence" value="ECO:0007669"/>
    <property type="project" value="UniProtKB-KW"/>
</dbReference>
<dbReference type="InterPro" id="IPR030386">
    <property type="entry name" value="G_GB1_RHD3_dom"/>
</dbReference>
<keyword evidence="1" id="KW-0547">Nucleotide-binding</keyword>
<evidence type="ECO:0000313" key="8">
    <source>
        <dbReference type="Proteomes" id="UP001162131"/>
    </source>
</evidence>
<dbReference type="SUPFAM" id="SSF52540">
    <property type="entry name" value="P-loop containing nucleoside triphosphate hydrolases"/>
    <property type="match status" value="1"/>
</dbReference>
<evidence type="ECO:0000256" key="2">
    <source>
        <dbReference type="ARBA" id="ARBA00022801"/>
    </source>
</evidence>
<dbReference type="SUPFAM" id="SSF48340">
    <property type="entry name" value="Interferon-induced guanylate-binding protein 1 (GBP1), C-terminal domain"/>
    <property type="match status" value="1"/>
</dbReference>
<protein>
    <recommendedName>
        <fullName evidence="6">GB1/RHD3-type G domain-containing protein</fullName>
    </recommendedName>
</protein>
<evidence type="ECO:0000259" key="6">
    <source>
        <dbReference type="PROSITE" id="PS51715"/>
    </source>
</evidence>
<dbReference type="InterPro" id="IPR003191">
    <property type="entry name" value="Guanylate-bd/ATL_C"/>
</dbReference>
<keyword evidence="8" id="KW-1185">Reference proteome</keyword>
<dbReference type="InterPro" id="IPR036543">
    <property type="entry name" value="Guanylate-bd_C_sf"/>
</dbReference>
<dbReference type="Gene3D" id="1.20.1000.10">
    <property type="entry name" value="Guanylate-binding protein, C-terminal domain"/>
    <property type="match status" value="1"/>
</dbReference>
<dbReference type="InterPro" id="IPR015894">
    <property type="entry name" value="Guanylate-bd_N"/>
</dbReference>
<evidence type="ECO:0000256" key="3">
    <source>
        <dbReference type="ARBA" id="ARBA00023134"/>
    </source>
</evidence>
<keyword evidence="5" id="KW-0175">Coiled coil</keyword>
<evidence type="ECO:0000256" key="1">
    <source>
        <dbReference type="ARBA" id="ARBA00022741"/>
    </source>
</evidence>
<dbReference type="Pfam" id="PF02263">
    <property type="entry name" value="GBP"/>
    <property type="match status" value="1"/>
</dbReference>